<feature type="transmembrane region" description="Helical" evidence="2">
    <location>
        <begin position="315"/>
        <end position="338"/>
    </location>
</feature>
<accession>A0A1X1V587</accession>
<feature type="region of interest" description="Disordered" evidence="1">
    <location>
        <begin position="355"/>
        <end position="457"/>
    </location>
</feature>
<keyword evidence="2" id="KW-1133">Transmembrane helix</keyword>
<evidence type="ECO:0000313" key="4">
    <source>
        <dbReference type="EMBL" id="ORV64235.1"/>
    </source>
</evidence>
<keyword evidence="2" id="KW-0472">Membrane</keyword>
<feature type="domain" description="DUF7159" evidence="3">
    <location>
        <begin position="2"/>
        <end position="237"/>
    </location>
</feature>
<feature type="compositionally biased region" description="Pro residues" evidence="1">
    <location>
        <begin position="360"/>
        <end position="439"/>
    </location>
</feature>
<dbReference type="Proteomes" id="UP000194000">
    <property type="component" value="Unassembled WGS sequence"/>
</dbReference>
<reference evidence="4 5" key="1">
    <citation type="submission" date="2016-01" db="EMBL/GenBank/DDBJ databases">
        <title>The new phylogeny of the genus Mycobacterium.</title>
        <authorList>
            <person name="Tarcisio F."/>
            <person name="Conor M."/>
            <person name="Antonella G."/>
            <person name="Elisabetta G."/>
            <person name="Giulia F.S."/>
            <person name="Sara T."/>
            <person name="Anna F."/>
            <person name="Clotilde B."/>
            <person name="Roberto B."/>
            <person name="Veronica D.S."/>
            <person name="Fabio R."/>
            <person name="Monica P."/>
            <person name="Olivier J."/>
            <person name="Enrico T."/>
            <person name="Nicola S."/>
        </authorList>
    </citation>
    <scope>NUCLEOTIDE SEQUENCE [LARGE SCALE GENOMIC DNA]</scope>
    <source>
        <strain evidence="4 5">DSM 45731</strain>
    </source>
</reference>
<dbReference type="STRING" id="1260918.AWC06_06680"/>
<dbReference type="InterPro" id="IPR055583">
    <property type="entry name" value="DUF7159"/>
</dbReference>
<comment type="caution">
    <text evidence="4">The sequence shown here is derived from an EMBL/GenBank/DDBJ whole genome shotgun (WGS) entry which is preliminary data.</text>
</comment>
<gene>
    <name evidence="4" type="ORF">AWC06_06680</name>
</gene>
<dbReference type="EMBL" id="LQOW01000004">
    <property type="protein sequence ID" value="ORV64235.1"/>
    <property type="molecule type" value="Genomic_DNA"/>
</dbReference>
<evidence type="ECO:0000256" key="2">
    <source>
        <dbReference type="SAM" id="Phobius"/>
    </source>
</evidence>
<keyword evidence="2" id="KW-0812">Transmembrane</keyword>
<evidence type="ECO:0000259" key="3">
    <source>
        <dbReference type="Pfam" id="PF23717"/>
    </source>
</evidence>
<dbReference type="RefSeq" id="WP_085194017.1">
    <property type="nucleotide sequence ID" value="NZ_JACKVI010000009.1"/>
</dbReference>
<dbReference type="AlphaFoldDB" id="A0A1X1V587"/>
<sequence length="457" mass="45461">MDIVLGMSMAPSTVQMVLVEGENADGATVEEDGFEIPSNGEADQPTVPNSAANQVIAAILGTRESAAEGGYRLTSTGVTWTDPAEAGALRDALAAHKVENVMLVSAFLAAAALAQTVGTAQGYARTGLLFVEPDTATLAVVDSSDGSIAEVRREVLPADDDEAVAELTKMAADADGLQSRPEGLFVVGSGVDIAMIKPELDKATSLMVSAPGEPETALARGAALASAHAPLFESSTAALAYAQDPGTGVVNPEVALAAGLAAEAEVVGQAEGQGLAYSAAPDDEANVYTVAGGAAESTALDFHQADTDQTERKPFLVALGVLTIFVVGVAALAIALALNIRPHVNDRPNLGQRVVVPTKQAPPPPKAPPAPAPAPAAPAPAPAAPAPAPVAPAPPPALPPPPPALPPPQLPAPQLPGPNIPGPGIPGPMIPGPKIPGPGIPGIGGGHGGGIPGIPHF</sequence>
<feature type="compositionally biased region" description="Gly residues" evidence="1">
    <location>
        <begin position="440"/>
        <end position="457"/>
    </location>
</feature>
<proteinExistence type="predicted"/>
<evidence type="ECO:0000313" key="5">
    <source>
        <dbReference type="Proteomes" id="UP000194000"/>
    </source>
</evidence>
<dbReference type="Pfam" id="PF23717">
    <property type="entry name" value="DUF7159"/>
    <property type="match status" value="1"/>
</dbReference>
<protein>
    <recommendedName>
        <fullName evidence="3">DUF7159 domain-containing protein</fullName>
    </recommendedName>
</protein>
<organism evidence="4 5">
    <name type="scientific">Mycobacterium fragae</name>
    <dbReference type="NCBI Taxonomy" id="1260918"/>
    <lineage>
        <taxon>Bacteria</taxon>
        <taxon>Bacillati</taxon>
        <taxon>Actinomycetota</taxon>
        <taxon>Actinomycetes</taxon>
        <taxon>Mycobacteriales</taxon>
        <taxon>Mycobacteriaceae</taxon>
        <taxon>Mycobacterium</taxon>
    </lineage>
</organism>
<dbReference type="OrthoDB" id="4764597at2"/>
<name>A0A1X1V587_9MYCO</name>
<evidence type="ECO:0000256" key="1">
    <source>
        <dbReference type="SAM" id="MobiDB-lite"/>
    </source>
</evidence>
<keyword evidence="5" id="KW-1185">Reference proteome</keyword>